<dbReference type="GO" id="GO:0016705">
    <property type="term" value="F:oxidoreductase activity, acting on paired donors, with incorporation or reduction of molecular oxygen"/>
    <property type="evidence" value="ECO:0007669"/>
    <property type="project" value="InterPro"/>
</dbReference>
<dbReference type="GO" id="GO:0004022">
    <property type="term" value="F:alcohol dehydrogenase (NAD+) activity"/>
    <property type="evidence" value="ECO:0007669"/>
    <property type="project" value="TreeGrafter"/>
</dbReference>
<dbReference type="eggNOG" id="COG1454">
    <property type="taxonomic scope" value="Bacteria"/>
</dbReference>
<protein>
    <submittedName>
        <fullName evidence="5">Iron-containing alcohol dehydrogenase</fullName>
    </submittedName>
</protein>
<dbReference type="FunFam" id="3.40.50.1970:FF:000003">
    <property type="entry name" value="Alcohol dehydrogenase, iron-containing"/>
    <property type="match status" value="1"/>
</dbReference>
<reference evidence="5 6" key="2">
    <citation type="journal article" date="2011" name="Stand. Genomic Sci.">
        <title>Complete genome sequence of Isosphaera pallida type strain (IS1B).</title>
        <authorList>
            <consortium name="US DOE Joint Genome Institute (JGI-PGF)"/>
            <person name="Goker M."/>
            <person name="Cleland D."/>
            <person name="Saunders E."/>
            <person name="Lapidus A."/>
            <person name="Nolan M."/>
            <person name="Lucas S."/>
            <person name="Hammon N."/>
            <person name="Deshpande S."/>
            <person name="Cheng J.F."/>
            <person name="Tapia R."/>
            <person name="Han C."/>
            <person name="Goodwin L."/>
            <person name="Pitluck S."/>
            <person name="Liolios K."/>
            <person name="Pagani I."/>
            <person name="Ivanova N."/>
            <person name="Mavromatis K."/>
            <person name="Pati A."/>
            <person name="Chen A."/>
            <person name="Palaniappan K."/>
            <person name="Land M."/>
            <person name="Hauser L."/>
            <person name="Chang Y.J."/>
            <person name="Jeffries C.D."/>
            <person name="Detter J.C."/>
            <person name="Beck B."/>
            <person name="Woyke T."/>
            <person name="Bristow J."/>
            <person name="Eisen J.A."/>
            <person name="Markowitz V."/>
            <person name="Hugenholtz P."/>
            <person name="Kyrpides N.C."/>
            <person name="Klenk H.P."/>
        </authorList>
    </citation>
    <scope>NUCLEOTIDE SEQUENCE [LARGE SCALE GENOMIC DNA]</scope>
    <source>
        <strain evidence="6">ATCC 43644 / DSM 9630 / IS1B</strain>
    </source>
</reference>
<keyword evidence="2" id="KW-0560">Oxidoreductase</keyword>
<gene>
    <name evidence="5" type="ordered locus">Isop_0941</name>
</gene>
<dbReference type="KEGG" id="ipa:Isop_0941"/>
<dbReference type="RefSeq" id="WP_013563819.1">
    <property type="nucleotide sequence ID" value="NC_014962.1"/>
</dbReference>
<dbReference type="Pfam" id="PF00465">
    <property type="entry name" value="Fe-ADH"/>
    <property type="match status" value="1"/>
</dbReference>
<dbReference type="InParanoid" id="E8R3G3"/>
<dbReference type="InterPro" id="IPR001670">
    <property type="entry name" value="ADH_Fe/GldA"/>
</dbReference>
<name>E8R3G3_ISOPI</name>
<dbReference type="FunFam" id="1.20.1090.10:FF:000001">
    <property type="entry name" value="Aldehyde-alcohol dehydrogenase"/>
    <property type="match status" value="1"/>
</dbReference>
<dbReference type="InterPro" id="IPR039697">
    <property type="entry name" value="Alcohol_dehydrogenase_Fe"/>
</dbReference>
<evidence type="ECO:0000256" key="2">
    <source>
        <dbReference type="ARBA" id="ARBA00023002"/>
    </source>
</evidence>
<dbReference type="STRING" id="575540.Isop_0941"/>
<dbReference type="InterPro" id="IPR056798">
    <property type="entry name" value="ADH_Fe_C"/>
</dbReference>
<dbReference type="SUPFAM" id="SSF56796">
    <property type="entry name" value="Dehydroquinate synthase-like"/>
    <property type="match status" value="1"/>
</dbReference>
<comment type="similarity">
    <text evidence="1">Belongs to the iron-containing alcohol dehydrogenase family.</text>
</comment>
<organism evidence="5 6">
    <name type="scientific">Isosphaera pallida (strain ATCC 43644 / DSM 9630 / IS1B)</name>
    <dbReference type="NCBI Taxonomy" id="575540"/>
    <lineage>
        <taxon>Bacteria</taxon>
        <taxon>Pseudomonadati</taxon>
        <taxon>Planctomycetota</taxon>
        <taxon>Planctomycetia</taxon>
        <taxon>Isosphaerales</taxon>
        <taxon>Isosphaeraceae</taxon>
        <taxon>Isosphaera</taxon>
    </lineage>
</organism>
<dbReference type="AlphaFoldDB" id="E8R3G3"/>
<sequence>MLNSATDAVCPSRVQPPALFGFPNRIWFGDGARRCLAEELERLGIRRPLVVTDPGVRAAGLVDLVLEQRGRRDLPPLFDSVTTEPGEEVVENARVAYLDAECDGVIGLGGGAALDVAKAARLLIHHPAPLDQYALTLGGEALITPKLPPMMAIPTTAGTGSEAARGAIIYLKRTGRKSLIASEFLFPSVALCDPELTKSCPPSLTAACGMDALTHAIEAFCSPRFHPPCDALALEAIRWLRKGLEAAVANGANIEARRDVMLGALLGGIAFQKGLGVVHSLSHALGSVAPLHHGTLNAILLPHVLRFNAQNAAPRLAELADRMRLGQGEDGVRHLVTLVELVLERLPLPRRLGDLEPRGLDRSMIPRVVELALADHCHHTNPRPVGPDDLATLLNLAW</sequence>
<dbReference type="Gene3D" id="3.40.50.1970">
    <property type="match status" value="1"/>
</dbReference>
<evidence type="ECO:0000259" key="4">
    <source>
        <dbReference type="Pfam" id="PF25137"/>
    </source>
</evidence>
<evidence type="ECO:0000313" key="6">
    <source>
        <dbReference type="Proteomes" id="UP000008631"/>
    </source>
</evidence>
<reference key="1">
    <citation type="submission" date="2010-11" db="EMBL/GenBank/DDBJ databases">
        <title>The complete sequence of chromosome of Isophaera pallida ATCC 43644.</title>
        <authorList>
            <consortium name="US DOE Joint Genome Institute (JGI-PGF)"/>
            <person name="Lucas S."/>
            <person name="Copeland A."/>
            <person name="Lapidus A."/>
            <person name="Bruce D."/>
            <person name="Goodwin L."/>
            <person name="Pitluck S."/>
            <person name="Kyrpides N."/>
            <person name="Mavromatis K."/>
            <person name="Pagani I."/>
            <person name="Ivanova N."/>
            <person name="Saunders E."/>
            <person name="Brettin T."/>
            <person name="Detter J.C."/>
            <person name="Han C."/>
            <person name="Tapia R."/>
            <person name="Land M."/>
            <person name="Hauser L."/>
            <person name="Markowitz V."/>
            <person name="Cheng J.-F."/>
            <person name="Hugenholtz P."/>
            <person name="Woyke T."/>
            <person name="Wu D."/>
            <person name="Eisen J.A."/>
        </authorList>
    </citation>
    <scope>NUCLEOTIDE SEQUENCE</scope>
    <source>
        <strain>ATCC 43644</strain>
    </source>
</reference>
<proteinExistence type="inferred from homology"/>
<dbReference type="GO" id="GO:0005506">
    <property type="term" value="F:iron ion binding"/>
    <property type="evidence" value="ECO:0007669"/>
    <property type="project" value="InterPro"/>
</dbReference>
<dbReference type="PROSITE" id="PS00086">
    <property type="entry name" value="CYTOCHROME_P450"/>
    <property type="match status" value="1"/>
</dbReference>
<dbReference type="HOGENOM" id="CLU_007207_0_0_0"/>
<evidence type="ECO:0000259" key="3">
    <source>
        <dbReference type="Pfam" id="PF00465"/>
    </source>
</evidence>
<dbReference type="InterPro" id="IPR017972">
    <property type="entry name" value="Cyt_P450_CS"/>
</dbReference>
<dbReference type="Gene3D" id="1.20.1090.10">
    <property type="entry name" value="Dehydroquinate synthase-like - alpha domain"/>
    <property type="match status" value="1"/>
</dbReference>
<dbReference type="PANTHER" id="PTHR11496:SF102">
    <property type="entry name" value="ALCOHOL DEHYDROGENASE 4"/>
    <property type="match status" value="1"/>
</dbReference>
<dbReference type="Proteomes" id="UP000008631">
    <property type="component" value="Chromosome"/>
</dbReference>
<feature type="domain" description="Alcohol dehydrogenase iron-type/glycerol dehydrogenase GldA" evidence="3">
    <location>
        <begin position="23"/>
        <end position="194"/>
    </location>
</feature>
<keyword evidence="6" id="KW-1185">Reference proteome</keyword>
<evidence type="ECO:0000313" key="5">
    <source>
        <dbReference type="EMBL" id="ADV61530.1"/>
    </source>
</evidence>
<dbReference type="PANTHER" id="PTHR11496">
    <property type="entry name" value="ALCOHOL DEHYDROGENASE"/>
    <property type="match status" value="1"/>
</dbReference>
<dbReference type="Pfam" id="PF25137">
    <property type="entry name" value="ADH_Fe_C"/>
    <property type="match status" value="1"/>
</dbReference>
<evidence type="ECO:0000256" key="1">
    <source>
        <dbReference type="ARBA" id="ARBA00007358"/>
    </source>
</evidence>
<feature type="domain" description="Fe-containing alcohol dehydrogenase-like C-terminal" evidence="4">
    <location>
        <begin position="205"/>
        <end position="396"/>
    </location>
</feature>
<accession>E8R3G3</accession>
<dbReference type="FunCoup" id="E8R3G3">
    <property type="interactions" value="460"/>
</dbReference>
<dbReference type="CDD" id="cd14861">
    <property type="entry name" value="Fe-ADH-like"/>
    <property type="match status" value="1"/>
</dbReference>
<dbReference type="EMBL" id="CP002353">
    <property type="protein sequence ID" value="ADV61530.1"/>
    <property type="molecule type" value="Genomic_DNA"/>
</dbReference>